<dbReference type="RefSeq" id="WP_066083714.1">
    <property type="nucleotide sequence ID" value="NZ_CP126114.1"/>
</dbReference>
<gene>
    <name evidence="1" type="ORF">QNH39_06485</name>
</gene>
<accession>A0AA95MQE7</accession>
<keyword evidence="2" id="KW-1185">Reference proteome</keyword>
<dbReference type="InterPro" id="IPR020483">
    <property type="entry name" value="Uncharacterised_YgbA"/>
</dbReference>
<evidence type="ECO:0000313" key="2">
    <source>
        <dbReference type="Proteomes" id="UP001178288"/>
    </source>
</evidence>
<dbReference type="KEGG" id="nnv:QNH39_06485"/>
<evidence type="ECO:0000313" key="1">
    <source>
        <dbReference type="EMBL" id="WHY87497.1"/>
    </source>
</evidence>
<dbReference type="EMBL" id="CP126114">
    <property type="protein sequence ID" value="WHY87497.1"/>
    <property type="molecule type" value="Genomic_DNA"/>
</dbReference>
<organism evidence="1 2">
    <name type="scientific">Neobacillus novalis</name>
    <dbReference type="NCBI Taxonomy" id="220687"/>
    <lineage>
        <taxon>Bacteria</taxon>
        <taxon>Bacillati</taxon>
        <taxon>Bacillota</taxon>
        <taxon>Bacilli</taxon>
        <taxon>Bacillales</taxon>
        <taxon>Bacillaceae</taxon>
        <taxon>Neobacillus</taxon>
    </lineage>
</organism>
<name>A0AA95MQE7_9BACI</name>
<dbReference type="Proteomes" id="UP001178288">
    <property type="component" value="Chromosome"/>
</dbReference>
<dbReference type="NCBIfam" id="NF007714">
    <property type="entry name" value="PRK10410.1-2"/>
    <property type="match status" value="1"/>
</dbReference>
<proteinExistence type="predicted"/>
<dbReference type="Pfam" id="PF11756">
    <property type="entry name" value="YgbA_NO"/>
    <property type="match status" value="1"/>
</dbReference>
<protein>
    <submittedName>
        <fullName evidence="1">Nitrous oxide-stimulated promoter family protein</fullName>
    </submittedName>
</protein>
<dbReference type="AlphaFoldDB" id="A0AA95MQE7"/>
<reference evidence="1" key="1">
    <citation type="submission" date="2023-05" db="EMBL/GenBank/DDBJ databases">
        <title>Comparative genomics of Bacillaceae isolates and their secondary metabolite potential.</title>
        <authorList>
            <person name="Song L."/>
            <person name="Nielsen L.J."/>
            <person name="Mohite O."/>
            <person name="Xu X."/>
            <person name="Weber T."/>
            <person name="Kovacs A.T."/>
        </authorList>
    </citation>
    <scope>NUCLEOTIDE SEQUENCE</scope>
    <source>
        <strain evidence="1">XLM17</strain>
    </source>
</reference>
<sequence length="107" mass="12761">MSKHVKELNNGPNIQKEKEIVNKMIGLYCRKKHHGEELCEECQNLKDYAFLRLSHCRFGEEKSACSNCKVHCYKPNYRQQMKNVMRHAGPWMLLYHPVYSVKHLLNR</sequence>